<evidence type="ECO:0000313" key="2">
    <source>
        <dbReference type="Proteomes" id="UP001576776"/>
    </source>
</evidence>
<accession>A0ABV4YI07</accession>
<evidence type="ECO:0000313" key="1">
    <source>
        <dbReference type="EMBL" id="MFB2938465.1"/>
    </source>
</evidence>
<protein>
    <submittedName>
        <fullName evidence="1">Uncharacterized protein</fullName>
    </submittedName>
</protein>
<keyword evidence="2" id="KW-1185">Reference proteome</keyword>
<dbReference type="EMBL" id="JBHFNS010000089">
    <property type="protein sequence ID" value="MFB2938465.1"/>
    <property type="molecule type" value="Genomic_DNA"/>
</dbReference>
<gene>
    <name evidence="1" type="ORF">ACE1B6_24725</name>
</gene>
<dbReference type="RefSeq" id="WP_413259945.1">
    <property type="nucleotide sequence ID" value="NZ_JBHFNS010000089.1"/>
</dbReference>
<dbReference type="Proteomes" id="UP001576776">
    <property type="component" value="Unassembled WGS sequence"/>
</dbReference>
<comment type="caution">
    <text evidence="1">The sequence shown here is derived from an EMBL/GenBank/DDBJ whole genome shotgun (WGS) entry which is preliminary data.</text>
</comment>
<sequence length="119" mass="13756">MSSAVDFQPSQIVCLEHQETRLYAEVIQIVESRQMAWVRPLMLVSLSNLLDSESVTLYDLRLGADLLWPSNLFRPALDTEVLPLFSHLETSKSQDENQQLAHQQLQRFVRQVWQDSEGD</sequence>
<reference evidence="1 2" key="1">
    <citation type="submission" date="2024-09" db="EMBL/GenBank/DDBJ databases">
        <title>Floridaenema gen nov. (Aerosakkonemataceae, Aerosakkonematales ord. nov., Cyanobacteria) from benthic tropical and subtropical fresh waters, with the description of four new species.</title>
        <authorList>
            <person name="Moretto J.A."/>
            <person name="Berthold D.E."/>
            <person name="Lefler F.W."/>
            <person name="Huang I.-S."/>
            <person name="Laughinghouse H. IV."/>
        </authorList>
    </citation>
    <scope>NUCLEOTIDE SEQUENCE [LARGE SCALE GENOMIC DNA]</scope>
    <source>
        <strain evidence="1 2">BLCC-F154</strain>
    </source>
</reference>
<proteinExistence type="predicted"/>
<organism evidence="1 2">
    <name type="scientific">Floridaenema fluviatile BLCC-F154</name>
    <dbReference type="NCBI Taxonomy" id="3153640"/>
    <lineage>
        <taxon>Bacteria</taxon>
        <taxon>Bacillati</taxon>
        <taxon>Cyanobacteriota</taxon>
        <taxon>Cyanophyceae</taxon>
        <taxon>Oscillatoriophycideae</taxon>
        <taxon>Aerosakkonematales</taxon>
        <taxon>Aerosakkonemataceae</taxon>
        <taxon>Floridanema</taxon>
        <taxon>Floridanema fluviatile</taxon>
    </lineage>
</organism>
<name>A0ABV4YI07_9CYAN</name>